<dbReference type="InterPro" id="IPR016162">
    <property type="entry name" value="Ald_DH_N"/>
</dbReference>
<name>A0ABP3VEF6_9BURK</name>
<proteinExistence type="inferred from homology"/>
<dbReference type="Gene3D" id="3.40.605.10">
    <property type="entry name" value="Aldehyde Dehydrogenase, Chain A, domain 1"/>
    <property type="match status" value="1"/>
</dbReference>
<sequence>MTASPSLANTPHPFLDGRAKRLLIGGQWQPAASGKTFETCNPATGAVLAQVAEAGQVDVDRAVAAARQAFEGPWRRFKPDERAALMHALADLVDTHYEELAWLDTLDMGAPIRHTRGARRHLVGMLRYFAGQATCIHGQTAETSLNGNMFAATLKEPVGVVGAIIPWNGPLWATIFKTAPVLASGCTLVLKPAEDAPLTPLRFAELAEQAGVPPGVLNVVTGFGQEAGTALAAHPGVDKLSFTGSVATGQAIVRASAGNLKRLSLELGGKSPHILFADADVPRAAQAAAIGVFANAGQICSAGTRVFVQREIHAQVVQAMAEVAATLRVGPGVDAESDIGPLVSARQVERVLGYVESGREQGARLVAGGERLGGPLHAQGHFMAPTVFAEVADGMRIAREEIFGPVAAVLPFDDLDEVVRRANDSPFGLGAGVWTRDIGRAHAIARRLQAGSVWVNCYNQMDPSMPFGGVKFSGYGRESGPQQLDEYLNVKGLWIQHD</sequence>
<dbReference type="Gene3D" id="3.40.309.10">
    <property type="entry name" value="Aldehyde Dehydrogenase, Chain A, domain 2"/>
    <property type="match status" value="1"/>
</dbReference>
<comment type="similarity">
    <text evidence="3">Belongs to the aldehyde dehydrogenase family.</text>
</comment>
<dbReference type="InterPro" id="IPR015590">
    <property type="entry name" value="Aldehyde_DH_dom"/>
</dbReference>
<evidence type="ECO:0000259" key="4">
    <source>
        <dbReference type="Pfam" id="PF00171"/>
    </source>
</evidence>
<protein>
    <submittedName>
        <fullName evidence="5">Aldehyde dehydrogenase family protein</fullName>
    </submittedName>
</protein>
<dbReference type="InterPro" id="IPR016163">
    <property type="entry name" value="Ald_DH_C"/>
</dbReference>
<dbReference type="InterPro" id="IPR016161">
    <property type="entry name" value="Ald_DH/histidinol_DH"/>
</dbReference>
<evidence type="ECO:0000256" key="3">
    <source>
        <dbReference type="RuleBase" id="RU003345"/>
    </source>
</evidence>
<comment type="caution">
    <text evidence="5">The sequence shown here is derived from an EMBL/GenBank/DDBJ whole genome shotgun (WGS) entry which is preliminary data.</text>
</comment>
<dbReference type="Pfam" id="PF00171">
    <property type="entry name" value="Aldedh"/>
    <property type="match status" value="1"/>
</dbReference>
<dbReference type="SUPFAM" id="SSF53720">
    <property type="entry name" value="ALDH-like"/>
    <property type="match status" value="1"/>
</dbReference>
<keyword evidence="6" id="KW-1185">Reference proteome</keyword>
<dbReference type="PROSITE" id="PS00070">
    <property type="entry name" value="ALDEHYDE_DEHYDR_CYS"/>
    <property type="match status" value="1"/>
</dbReference>
<dbReference type="EMBL" id="BAAAEW010000021">
    <property type="protein sequence ID" value="GAA0754787.1"/>
    <property type="molecule type" value="Genomic_DNA"/>
</dbReference>
<gene>
    <name evidence="5" type="ORF">GCM10009107_31600</name>
</gene>
<accession>A0ABP3VEF6</accession>
<evidence type="ECO:0000256" key="2">
    <source>
        <dbReference type="PROSITE-ProRule" id="PRU10007"/>
    </source>
</evidence>
<reference evidence="6" key="1">
    <citation type="journal article" date="2019" name="Int. J. Syst. Evol. Microbiol.">
        <title>The Global Catalogue of Microorganisms (GCM) 10K type strain sequencing project: providing services to taxonomists for standard genome sequencing and annotation.</title>
        <authorList>
            <consortium name="The Broad Institute Genomics Platform"/>
            <consortium name="The Broad Institute Genome Sequencing Center for Infectious Disease"/>
            <person name="Wu L."/>
            <person name="Ma J."/>
        </authorList>
    </citation>
    <scope>NUCLEOTIDE SEQUENCE [LARGE SCALE GENOMIC DNA]</scope>
    <source>
        <strain evidence="6">JCM 15503</strain>
    </source>
</reference>
<evidence type="ECO:0000313" key="6">
    <source>
        <dbReference type="Proteomes" id="UP001500279"/>
    </source>
</evidence>
<dbReference type="PROSITE" id="PS00687">
    <property type="entry name" value="ALDEHYDE_DEHYDR_GLU"/>
    <property type="match status" value="1"/>
</dbReference>
<dbReference type="RefSeq" id="WP_141288498.1">
    <property type="nucleotide sequence ID" value="NZ_BAAAEW010000021.1"/>
</dbReference>
<dbReference type="Proteomes" id="UP001500279">
    <property type="component" value="Unassembled WGS sequence"/>
</dbReference>
<organism evidence="5 6">
    <name type="scientific">Ideonella azotifigens</name>
    <dbReference type="NCBI Taxonomy" id="513160"/>
    <lineage>
        <taxon>Bacteria</taxon>
        <taxon>Pseudomonadati</taxon>
        <taxon>Pseudomonadota</taxon>
        <taxon>Betaproteobacteria</taxon>
        <taxon>Burkholderiales</taxon>
        <taxon>Sphaerotilaceae</taxon>
        <taxon>Ideonella</taxon>
    </lineage>
</organism>
<evidence type="ECO:0000256" key="1">
    <source>
        <dbReference type="ARBA" id="ARBA00023002"/>
    </source>
</evidence>
<feature type="active site" evidence="2">
    <location>
        <position position="266"/>
    </location>
</feature>
<keyword evidence="1 3" id="KW-0560">Oxidoreductase</keyword>
<feature type="domain" description="Aldehyde dehydrogenase" evidence="4">
    <location>
        <begin position="28"/>
        <end position="491"/>
    </location>
</feature>
<dbReference type="InterPro" id="IPR016160">
    <property type="entry name" value="Ald_DH_CS_CYS"/>
</dbReference>
<dbReference type="PANTHER" id="PTHR11699">
    <property type="entry name" value="ALDEHYDE DEHYDROGENASE-RELATED"/>
    <property type="match status" value="1"/>
</dbReference>
<dbReference type="InterPro" id="IPR029510">
    <property type="entry name" value="Ald_DH_CS_GLU"/>
</dbReference>
<evidence type="ECO:0000313" key="5">
    <source>
        <dbReference type="EMBL" id="GAA0754787.1"/>
    </source>
</evidence>